<evidence type="ECO:0000313" key="4">
    <source>
        <dbReference type="EMBL" id="GAL81955.1"/>
    </source>
</evidence>
<gene>
    <name evidence="4" type="ORF">JCM19274_135</name>
</gene>
<keyword evidence="1" id="KW-0378">Hydrolase</keyword>
<evidence type="ECO:0000256" key="2">
    <source>
        <dbReference type="ARBA" id="ARBA00023295"/>
    </source>
</evidence>
<evidence type="ECO:0000256" key="1">
    <source>
        <dbReference type="ARBA" id="ARBA00022801"/>
    </source>
</evidence>
<feature type="domain" description="Glycoside hydrolase family 42 N-terminal" evidence="3">
    <location>
        <begin position="98"/>
        <end position="214"/>
    </location>
</feature>
<dbReference type="GO" id="GO:0009341">
    <property type="term" value="C:beta-galactosidase complex"/>
    <property type="evidence" value="ECO:0007669"/>
    <property type="project" value="InterPro"/>
</dbReference>
<dbReference type="Gene3D" id="3.20.20.80">
    <property type="entry name" value="Glycosidases"/>
    <property type="match status" value="1"/>
</dbReference>
<dbReference type="Pfam" id="PF02449">
    <property type="entry name" value="Glyco_hydro_42"/>
    <property type="match status" value="1"/>
</dbReference>
<sequence length="560" mass="64266">MVLWGFIFMNHKGVPKWSEEKYGPNFSMREDTYTAYDIDNPGAREIQHMLLSNVVPEMAGKKYTKLGYMLCNEPHFFTYTDAKKDKLPWASGGVSQFTIEKFKVWLSNKHNNIEALNRLWNTNFNSFKDVTLKIPIDISLKGTPIWYDWASFNMDRVTDWYAFLKSEVTKYDPEAKVHLKIMPNLWTENKRVHGIDLEALTDLSGIIGNDSGADHTYTWGKPHEWQKHYAFEWRELCMGFDFMKSVSPNKINFNSELHYLSTVRSRNLHLDPKFARASFWLAHSYGMTASQIWYWPREADGSISKKALNDKGYAGSNNQQPRVTNEVATTIIDLNSYSEEIMAMQRQRKPLRIFYSKTSAINKNEHMDDLFELYEALNFEGTPLGFVTQNIIKKQDNDNWDVVLVHKTPMVTKDELTAVQNYLDNGGMVIIDEISFKNDEYGNSLNELNEGKGKLIRVNSLAETKEKALTILKEQKLLSEITVYETNAIATKGCIWRVVKNEAGNHVLSVVNVGKSEATLNISLNGHPNIECKDLIKGIEVSSNPTLKPNEVFFVEVTAK</sequence>
<dbReference type="GO" id="GO:0004565">
    <property type="term" value="F:beta-galactosidase activity"/>
    <property type="evidence" value="ECO:0007669"/>
    <property type="project" value="InterPro"/>
</dbReference>
<comment type="caution">
    <text evidence="4">The sequence shown here is derived from an EMBL/GenBank/DDBJ whole genome shotgun (WGS) entry which is preliminary data.</text>
</comment>
<evidence type="ECO:0000259" key="3">
    <source>
        <dbReference type="Pfam" id="PF02449"/>
    </source>
</evidence>
<dbReference type="Proteomes" id="UP000029643">
    <property type="component" value="Unassembled WGS sequence"/>
</dbReference>
<dbReference type="InterPro" id="IPR013529">
    <property type="entry name" value="Glyco_hydro_42_N"/>
</dbReference>
<keyword evidence="2" id="KW-0326">Glycosidase</keyword>
<name>A0A090WXY2_9FLAO</name>
<dbReference type="AlphaFoldDB" id="A0A090WXY2"/>
<dbReference type="EMBL" id="BBNU01000020">
    <property type="protein sequence ID" value="GAL81955.1"/>
    <property type="molecule type" value="Genomic_DNA"/>
</dbReference>
<organism evidence="4 5">
    <name type="scientific">Algibacter lectus</name>
    <dbReference type="NCBI Taxonomy" id="221126"/>
    <lineage>
        <taxon>Bacteria</taxon>
        <taxon>Pseudomonadati</taxon>
        <taxon>Bacteroidota</taxon>
        <taxon>Flavobacteriia</taxon>
        <taxon>Flavobacteriales</taxon>
        <taxon>Flavobacteriaceae</taxon>
        <taxon>Algibacter</taxon>
    </lineage>
</organism>
<dbReference type="InterPro" id="IPR029062">
    <property type="entry name" value="Class_I_gatase-like"/>
</dbReference>
<protein>
    <recommendedName>
        <fullName evidence="3">Glycoside hydrolase family 42 N-terminal domain-containing protein</fullName>
    </recommendedName>
</protein>
<reference evidence="4 5" key="1">
    <citation type="journal article" date="2014" name="Genome Announc.">
        <title>Draft Genome Sequences of Marine Flavobacterium Algibacter lectus Strains SS8 and NR4.</title>
        <authorList>
            <person name="Takatani N."/>
            <person name="Nakanishi M."/>
            <person name="Meirelles P."/>
            <person name="Mino S."/>
            <person name="Suda W."/>
            <person name="Oshima K."/>
            <person name="Hattori M."/>
            <person name="Ohkuma M."/>
            <person name="Hosokawa M."/>
            <person name="Miyashita K."/>
            <person name="Thompson F.L."/>
            <person name="Niwa A."/>
            <person name="Sawabe T."/>
            <person name="Sawabe T."/>
        </authorList>
    </citation>
    <scope>NUCLEOTIDE SEQUENCE [LARGE SCALE GENOMIC DNA]</scope>
    <source>
        <strain evidence="5">JCM19274</strain>
    </source>
</reference>
<evidence type="ECO:0000313" key="5">
    <source>
        <dbReference type="Proteomes" id="UP000029643"/>
    </source>
</evidence>
<accession>A0A090WXY2</accession>
<dbReference type="GO" id="GO:0005975">
    <property type="term" value="P:carbohydrate metabolic process"/>
    <property type="evidence" value="ECO:0007669"/>
    <property type="project" value="InterPro"/>
</dbReference>
<dbReference type="RefSeq" id="WP_152596403.1">
    <property type="nucleotide sequence ID" value="NZ_BBNU01000020.1"/>
</dbReference>
<dbReference type="Gene3D" id="3.40.50.880">
    <property type="match status" value="1"/>
</dbReference>
<proteinExistence type="predicted"/>
<dbReference type="SUPFAM" id="SSF51445">
    <property type="entry name" value="(Trans)glycosidases"/>
    <property type="match status" value="1"/>
</dbReference>
<dbReference type="CDD" id="cd03143">
    <property type="entry name" value="A4_beta-galactosidase_middle_domain"/>
    <property type="match status" value="1"/>
</dbReference>
<dbReference type="InterPro" id="IPR017853">
    <property type="entry name" value="GH"/>
</dbReference>